<organism evidence="1 2">
    <name type="scientific">Datura stramonium</name>
    <name type="common">Jimsonweed</name>
    <name type="synonym">Common thornapple</name>
    <dbReference type="NCBI Taxonomy" id="4076"/>
    <lineage>
        <taxon>Eukaryota</taxon>
        <taxon>Viridiplantae</taxon>
        <taxon>Streptophyta</taxon>
        <taxon>Embryophyta</taxon>
        <taxon>Tracheophyta</taxon>
        <taxon>Spermatophyta</taxon>
        <taxon>Magnoliopsida</taxon>
        <taxon>eudicotyledons</taxon>
        <taxon>Gunneridae</taxon>
        <taxon>Pentapetalae</taxon>
        <taxon>asterids</taxon>
        <taxon>lamiids</taxon>
        <taxon>Solanales</taxon>
        <taxon>Solanaceae</taxon>
        <taxon>Solanoideae</taxon>
        <taxon>Datureae</taxon>
        <taxon>Datura</taxon>
    </lineage>
</organism>
<protein>
    <submittedName>
        <fullName evidence="1">Uncharacterized protein</fullName>
    </submittedName>
</protein>
<evidence type="ECO:0000313" key="2">
    <source>
        <dbReference type="Proteomes" id="UP000823775"/>
    </source>
</evidence>
<reference evidence="1 2" key="1">
    <citation type="journal article" date="2021" name="BMC Genomics">
        <title>Datura genome reveals duplications of psychoactive alkaloid biosynthetic genes and high mutation rate following tissue culture.</title>
        <authorList>
            <person name="Rajewski A."/>
            <person name="Carter-House D."/>
            <person name="Stajich J."/>
            <person name="Litt A."/>
        </authorList>
    </citation>
    <scope>NUCLEOTIDE SEQUENCE [LARGE SCALE GENOMIC DNA]</scope>
    <source>
        <strain evidence="1">AR-01</strain>
    </source>
</reference>
<evidence type="ECO:0000313" key="1">
    <source>
        <dbReference type="EMBL" id="MCE3215107.1"/>
    </source>
</evidence>
<keyword evidence="2" id="KW-1185">Reference proteome</keyword>
<dbReference type="Proteomes" id="UP000823775">
    <property type="component" value="Unassembled WGS sequence"/>
</dbReference>
<accession>A0ABS8WUV9</accession>
<proteinExistence type="predicted"/>
<sequence>MGGRFICRTCDDSVILGCCFHWEEAARFIGSKLRPTDPDVVFCIGRRPSYSSDRVQDQSIPDVVFIGEENNKPMGRAYRNGRTKFVHVYCPKDIKWEVDKIEQETRKISFHILV</sequence>
<comment type="caution">
    <text evidence="1">The sequence shown here is derived from an EMBL/GenBank/DDBJ whole genome shotgun (WGS) entry which is preliminary data.</text>
</comment>
<dbReference type="EMBL" id="JACEIK010010293">
    <property type="protein sequence ID" value="MCE3215107.1"/>
    <property type="molecule type" value="Genomic_DNA"/>
</dbReference>
<gene>
    <name evidence="1" type="ORF">HAX54_000826</name>
</gene>
<name>A0ABS8WUV9_DATST</name>